<dbReference type="Proteomes" id="UP000321893">
    <property type="component" value="Unassembled WGS sequence"/>
</dbReference>
<dbReference type="PANTHER" id="PTHR30614:SF0">
    <property type="entry name" value="L-CYSTINE TRANSPORT SYSTEM PERMEASE PROTEIN TCYL"/>
    <property type="match status" value="1"/>
</dbReference>
<feature type="transmembrane region" description="Helical" evidence="8">
    <location>
        <begin position="20"/>
        <end position="41"/>
    </location>
</feature>
<evidence type="ECO:0000256" key="3">
    <source>
        <dbReference type="ARBA" id="ARBA00022475"/>
    </source>
</evidence>
<accession>A0A511DVI8</accession>
<dbReference type="NCBIfam" id="TIGR01726">
    <property type="entry name" value="HEQRo_perm_3TM"/>
    <property type="match status" value="1"/>
</dbReference>
<sequence length="253" mass="28150">MDFHFMIDSLPKLISVIPMTIYISVVSVIVGFALAAIIAIIREKKIKVLSQIFAVLVSFVRGTPILVQLYVIYYGLPQFLYYLQNQGVNVKPGSLPHLVIAISAYSLNAAANLSETIRSAYHSVDKDQYQAALSVGMTPSLSMRRIVIPQLIPNLIPNFSNFFLDLIKDTALVYNIGIIEIMAKSNIIASFGFKYLETYLDALLLYLVICFVFGKILSLTETYVTRRVFSGKTHSVIKKTPQVDETEAKVGGN</sequence>
<dbReference type="PROSITE" id="PS50928">
    <property type="entry name" value="ABC_TM1"/>
    <property type="match status" value="1"/>
</dbReference>
<evidence type="ECO:0000256" key="1">
    <source>
        <dbReference type="ARBA" id="ARBA00004651"/>
    </source>
</evidence>
<evidence type="ECO:0000256" key="4">
    <source>
        <dbReference type="ARBA" id="ARBA00022692"/>
    </source>
</evidence>
<dbReference type="GO" id="GO:0015184">
    <property type="term" value="F:L-cystine transmembrane transporter activity"/>
    <property type="evidence" value="ECO:0007669"/>
    <property type="project" value="TreeGrafter"/>
</dbReference>
<evidence type="ECO:0000313" key="10">
    <source>
        <dbReference type="EMBL" id="GEL28855.1"/>
    </source>
</evidence>
<dbReference type="AlphaFoldDB" id="A0A511DVI8"/>
<feature type="transmembrane region" description="Helical" evidence="8">
    <location>
        <begin position="172"/>
        <end position="193"/>
    </location>
</feature>
<reference evidence="10" key="1">
    <citation type="submission" date="2019-07" db="EMBL/GenBank/DDBJ databases">
        <title>Whole genome shotgun sequence of Lactobacillus kefiri NBRC 15888.</title>
        <authorList>
            <person name="Hosoyama A."/>
            <person name="Uohara A."/>
            <person name="Ohji S."/>
            <person name="Ichikawa N."/>
        </authorList>
    </citation>
    <scope>NUCLEOTIDE SEQUENCE [LARGE SCALE GENOMIC DNA]</scope>
    <source>
        <strain evidence="10">NBRC 15888</strain>
    </source>
</reference>
<comment type="subcellular location">
    <subcellularLocation>
        <location evidence="1 8">Cell membrane</location>
        <topology evidence="1 8">Multi-pass membrane protein</topology>
    </subcellularLocation>
</comment>
<dbReference type="InterPro" id="IPR043429">
    <property type="entry name" value="ArtM/GltK/GlnP/TcyL/YhdX-like"/>
</dbReference>
<dbReference type="EMBL" id="BJVK01000024">
    <property type="protein sequence ID" value="GEL28855.1"/>
    <property type="molecule type" value="Genomic_DNA"/>
</dbReference>
<protein>
    <submittedName>
        <fullName evidence="10">ABC transporter permease</fullName>
    </submittedName>
</protein>
<keyword evidence="2 8" id="KW-0813">Transport</keyword>
<organism evidence="10 11">
    <name type="scientific">Lentilactobacillus kefiri</name>
    <name type="common">Lactobacillus kefiri</name>
    <dbReference type="NCBI Taxonomy" id="33962"/>
    <lineage>
        <taxon>Bacteria</taxon>
        <taxon>Bacillati</taxon>
        <taxon>Bacillota</taxon>
        <taxon>Bacilli</taxon>
        <taxon>Lactobacillales</taxon>
        <taxon>Lactobacillaceae</taxon>
        <taxon>Lentilactobacillus</taxon>
    </lineage>
</organism>
<dbReference type="RefSeq" id="WP_056981640.1">
    <property type="nucleotide sequence ID" value="NZ_BJVK01000024.1"/>
</dbReference>
<dbReference type="InterPro" id="IPR000515">
    <property type="entry name" value="MetI-like"/>
</dbReference>
<evidence type="ECO:0000256" key="2">
    <source>
        <dbReference type="ARBA" id="ARBA00022448"/>
    </source>
</evidence>
<gene>
    <name evidence="10" type="ORF">LKE01_16750</name>
</gene>
<feature type="domain" description="ABC transmembrane type-1" evidence="9">
    <location>
        <begin position="17"/>
        <end position="217"/>
    </location>
</feature>
<evidence type="ECO:0000256" key="7">
    <source>
        <dbReference type="ARBA" id="ARBA00023136"/>
    </source>
</evidence>
<comment type="caution">
    <text evidence="10">The sequence shown here is derived from an EMBL/GenBank/DDBJ whole genome shotgun (WGS) entry which is preliminary data.</text>
</comment>
<dbReference type="GO" id="GO:0043190">
    <property type="term" value="C:ATP-binding cassette (ABC) transporter complex"/>
    <property type="evidence" value="ECO:0007669"/>
    <property type="project" value="InterPro"/>
</dbReference>
<keyword evidence="4 8" id="KW-0812">Transmembrane</keyword>
<evidence type="ECO:0000313" key="11">
    <source>
        <dbReference type="Proteomes" id="UP000321893"/>
    </source>
</evidence>
<dbReference type="Gene3D" id="1.10.3720.10">
    <property type="entry name" value="MetI-like"/>
    <property type="match status" value="1"/>
</dbReference>
<dbReference type="CDD" id="cd06261">
    <property type="entry name" value="TM_PBP2"/>
    <property type="match status" value="1"/>
</dbReference>
<name>A0A511DVI8_LENKE</name>
<comment type="similarity">
    <text evidence="8">Belongs to the binding-protein-dependent transport system permease family.</text>
</comment>
<dbReference type="SUPFAM" id="SSF161098">
    <property type="entry name" value="MetI-like"/>
    <property type="match status" value="1"/>
</dbReference>
<evidence type="ECO:0000256" key="6">
    <source>
        <dbReference type="ARBA" id="ARBA00022989"/>
    </source>
</evidence>
<dbReference type="InterPro" id="IPR035906">
    <property type="entry name" value="MetI-like_sf"/>
</dbReference>
<dbReference type="PANTHER" id="PTHR30614">
    <property type="entry name" value="MEMBRANE COMPONENT OF AMINO ACID ABC TRANSPORTER"/>
    <property type="match status" value="1"/>
</dbReference>
<keyword evidence="7 8" id="KW-0472">Membrane</keyword>
<dbReference type="InterPro" id="IPR010065">
    <property type="entry name" value="AA_ABC_transptr_permease_3TM"/>
</dbReference>
<evidence type="ECO:0000259" key="9">
    <source>
        <dbReference type="PROSITE" id="PS50928"/>
    </source>
</evidence>
<keyword evidence="11" id="KW-1185">Reference proteome</keyword>
<keyword evidence="6 8" id="KW-1133">Transmembrane helix</keyword>
<dbReference type="Pfam" id="PF00528">
    <property type="entry name" value="BPD_transp_1"/>
    <property type="match status" value="1"/>
</dbReference>
<feature type="transmembrane region" description="Helical" evidence="8">
    <location>
        <begin position="53"/>
        <end position="75"/>
    </location>
</feature>
<keyword evidence="3" id="KW-1003">Cell membrane</keyword>
<feature type="transmembrane region" description="Helical" evidence="8">
    <location>
        <begin position="199"/>
        <end position="217"/>
    </location>
</feature>
<evidence type="ECO:0000256" key="8">
    <source>
        <dbReference type="RuleBase" id="RU363032"/>
    </source>
</evidence>
<evidence type="ECO:0000256" key="5">
    <source>
        <dbReference type="ARBA" id="ARBA00022970"/>
    </source>
</evidence>
<dbReference type="STRING" id="1423764.FC95_GL000948"/>
<keyword evidence="5" id="KW-0029">Amino-acid transport</keyword>
<dbReference type="OrthoDB" id="9805999at2"/>
<proteinExistence type="inferred from homology"/>